<name>A0AAW1M1I6_SAPOF</name>
<protein>
    <recommendedName>
        <fullName evidence="6">Fe2OG dioxygenase domain-containing protein</fullName>
    </recommendedName>
</protein>
<dbReference type="GO" id="GO:0051213">
    <property type="term" value="F:dioxygenase activity"/>
    <property type="evidence" value="ECO:0007669"/>
    <property type="project" value="UniProtKB-ARBA"/>
</dbReference>
<keyword evidence="3 5" id="KW-0560">Oxidoreductase</keyword>
<accession>A0AAW1M1I6</accession>
<dbReference type="PANTHER" id="PTHR10209">
    <property type="entry name" value="OXIDOREDUCTASE, 2OG-FE II OXYGENASE FAMILY PROTEIN"/>
    <property type="match status" value="1"/>
</dbReference>
<comment type="caution">
    <text evidence="7">The sequence shown here is derived from an EMBL/GenBank/DDBJ whole genome shotgun (WGS) entry which is preliminary data.</text>
</comment>
<proteinExistence type="inferred from homology"/>
<organism evidence="7 8">
    <name type="scientific">Saponaria officinalis</name>
    <name type="common">Common soapwort</name>
    <name type="synonym">Lychnis saponaria</name>
    <dbReference type="NCBI Taxonomy" id="3572"/>
    <lineage>
        <taxon>Eukaryota</taxon>
        <taxon>Viridiplantae</taxon>
        <taxon>Streptophyta</taxon>
        <taxon>Embryophyta</taxon>
        <taxon>Tracheophyta</taxon>
        <taxon>Spermatophyta</taxon>
        <taxon>Magnoliopsida</taxon>
        <taxon>eudicotyledons</taxon>
        <taxon>Gunneridae</taxon>
        <taxon>Pentapetalae</taxon>
        <taxon>Caryophyllales</taxon>
        <taxon>Caryophyllaceae</taxon>
        <taxon>Caryophylleae</taxon>
        <taxon>Saponaria</taxon>
    </lineage>
</organism>
<evidence type="ECO:0000259" key="6">
    <source>
        <dbReference type="PROSITE" id="PS51471"/>
    </source>
</evidence>
<comment type="similarity">
    <text evidence="1 5">Belongs to the iron/ascorbate-dependent oxidoreductase family.</text>
</comment>
<dbReference type="Gene3D" id="2.60.120.330">
    <property type="entry name" value="B-lactam Antibiotic, Isopenicillin N Synthase, Chain"/>
    <property type="match status" value="1"/>
</dbReference>
<dbReference type="PANTHER" id="PTHR10209:SF751">
    <property type="entry name" value="OS06G0255100 PROTEIN"/>
    <property type="match status" value="1"/>
</dbReference>
<evidence type="ECO:0000256" key="1">
    <source>
        <dbReference type="ARBA" id="ARBA00008056"/>
    </source>
</evidence>
<evidence type="ECO:0000256" key="4">
    <source>
        <dbReference type="ARBA" id="ARBA00023004"/>
    </source>
</evidence>
<evidence type="ECO:0000256" key="5">
    <source>
        <dbReference type="RuleBase" id="RU003682"/>
    </source>
</evidence>
<dbReference type="Proteomes" id="UP001443914">
    <property type="component" value="Unassembled WGS sequence"/>
</dbReference>
<sequence>MEIEQPNDHEYDRRKEADAFGKTRLGVKGLVDTGITQIPRIFHHPPKTLFYYSYQQNALSLDELTIPVIDMATDCHVDLVAQIRDAATKFGFFQVINHGVAVSFLDRLLEAVKAVHELPGEEKRRQYREDILTTGNGFGFSSYHDLFESMAASWCDTISVRLSPNPVEPRDIPSVCRNEVLEWDKEVKLLGDRLVGLLSEGLGLSYDRLNRGSYLERYGMVGHYYPPCPEPEKTIGTASHTDLGMLTILLQDMVGGLQVEHDGQWIDLKPVHGALVVNVGDLFQILSNDRYKSGEHRVYANPWKQPRVSIATFISPTFEDEKFYGPLEELITPENEALFKQLKFSDMLAKFMARDHSSKSMADHFRV</sequence>
<dbReference type="InterPro" id="IPR044861">
    <property type="entry name" value="IPNS-like_FE2OG_OXY"/>
</dbReference>
<keyword evidence="4 5" id="KW-0408">Iron</keyword>
<dbReference type="InterPro" id="IPR026992">
    <property type="entry name" value="DIOX_N"/>
</dbReference>
<dbReference type="SUPFAM" id="SSF51197">
    <property type="entry name" value="Clavaminate synthase-like"/>
    <property type="match status" value="1"/>
</dbReference>
<dbReference type="Pfam" id="PF03171">
    <property type="entry name" value="2OG-FeII_Oxy"/>
    <property type="match status" value="1"/>
</dbReference>
<dbReference type="InterPro" id="IPR005123">
    <property type="entry name" value="Oxoglu/Fe-dep_dioxygenase_dom"/>
</dbReference>
<dbReference type="GO" id="GO:0046872">
    <property type="term" value="F:metal ion binding"/>
    <property type="evidence" value="ECO:0007669"/>
    <property type="project" value="UniProtKB-KW"/>
</dbReference>
<dbReference type="EMBL" id="JBDFQZ010000003">
    <property type="protein sequence ID" value="KAK9742870.1"/>
    <property type="molecule type" value="Genomic_DNA"/>
</dbReference>
<evidence type="ECO:0000256" key="2">
    <source>
        <dbReference type="ARBA" id="ARBA00022723"/>
    </source>
</evidence>
<gene>
    <name evidence="7" type="ORF">RND81_03G202100</name>
</gene>
<keyword evidence="8" id="KW-1185">Reference proteome</keyword>
<evidence type="ECO:0000256" key="3">
    <source>
        <dbReference type="ARBA" id="ARBA00023002"/>
    </source>
</evidence>
<dbReference type="FunFam" id="2.60.120.330:FF:000026">
    <property type="entry name" value="DIBOA-glucoside dioxygenase BX6"/>
    <property type="match status" value="1"/>
</dbReference>
<dbReference type="InterPro" id="IPR027443">
    <property type="entry name" value="IPNS-like_sf"/>
</dbReference>
<reference evidence="7" key="1">
    <citation type="submission" date="2024-03" db="EMBL/GenBank/DDBJ databases">
        <title>WGS assembly of Saponaria officinalis var. Norfolk2.</title>
        <authorList>
            <person name="Jenkins J."/>
            <person name="Shu S."/>
            <person name="Grimwood J."/>
            <person name="Barry K."/>
            <person name="Goodstein D."/>
            <person name="Schmutz J."/>
            <person name="Leebens-Mack J."/>
            <person name="Osbourn A."/>
        </authorList>
    </citation>
    <scope>NUCLEOTIDE SEQUENCE [LARGE SCALE GENOMIC DNA]</scope>
    <source>
        <strain evidence="7">JIC</strain>
    </source>
</reference>
<dbReference type="AlphaFoldDB" id="A0AAW1M1I6"/>
<keyword evidence="2 5" id="KW-0479">Metal-binding</keyword>
<dbReference type="Pfam" id="PF14226">
    <property type="entry name" value="DIOX_N"/>
    <property type="match status" value="1"/>
</dbReference>
<feature type="domain" description="Fe2OG dioxygenase" evidence="6">
    <location>
        <begin position="216"/>
        <end position="316"/>
    </location>
</feature>
<evidence type="ECO:0000313" key="8">
    <source>
        <dbReference type="Proteomes" id="UP001443914"/>
    </source>
</evidence>
<evidence type="ECO:0000313" key="7">
    <source>
        <dbReference type="EMBL" id="KAK9742870.1"/>
    </source>
</evidence>
<dbReference type="PROSITE" id="PS51471">
    <property type="entry name" value="FE2OG_OXY"/>
    <property type="match status" value="1"/>
</dbReference>